<evidence type="ECO:0000313" key="4">
    <source>
        <dbReference type="EMBL" id="WTS15491.1"/>
    </source>
</evidence>
<feature type="signal peptide" evidence="2">
    <location>
        <begin position="1"/>
        <end position="28"/>
    </location>
</feature>
<feature type="domain" description="DUF8094" evidence="3">
    <location>
        <begin position="41"/>
        <end position="327"/>
    </location>
</feature>
<gene>
    <name evidence="4" type="ORF">OHU69_33320</name>
</gene>
<dbReference type="PROSITE" id="PS51257">
    <property type="entry name" value="PROKAR_LIPOPROTEIN"/>
    <property type="match status" value="1"/>
</dbReference>
<proteinExistence type="predicted"/>
<keyword evidence="2" id="KW-0732">Signal</keyword>
<evidence type="ECO:0000256" key="1">
    <source>
        <dbReference type="SAM" id="MobiDB-lite"/>
    </source>
</evidence>
<reference evidence="4" key="1">
    <citation type="submission" date="2022-10" db="EMBL/GenBank/DDBJ databases">
        <title>The complete genomes of actinobacterial strains from the NBC collection.</title>
        <authorList>
            <person name="Joergensen T.S."/>
            <person name="Alvarez Arevalo M."/>
            <person name="Sterndorff E.B."/>
            <person name="Faurdal D."/>
            <person name="Vuksanovic O."/>
            <person name="Mourched A.-S."/>
            <person name="Charusanti P."/>
            <person name="Shaw S."/>
            <person name="Blin K."/>
            <person name="Weber T."/>
        </authorList>
    </citation>
    <scope>NUCLEOTIDE SEQUENCE</scope>
    <source>
        <strain evidence="4">NBC_00119</strain>
    </source>
</reference>
<dbReference type="AlphaFoldDB" id="A0AAU1UC50"/>
<feature type="chain" id="PRO_5043917101" description="DUF8094 domain-containing protein" evidence="2">
    <location>
        <begin position="29"/>
        <end position="328"/>
    </location>
</feature>
<name>A0AAU1UC50_9ACTN</name>
<organism evidence="4">
    <name type="scientific">Streptomyces sp. NBC_00119</name>
    <dbReference type="NCBI Taxonomy" id="2975659"/>
    <lineage>
        <taxon>Bacteria</taxon>
        <taxon>Bacillati</taxon>
        <taxon>Actinomycetota</taxon>
        <taxon>Actinomycetes</taxon>
        <taxon>Kitasatosporales</taxon>
        <taxon>Streptomycetaceae</taxon>
        <taxon>Streptomyces</taxon>
    </lineage>
</organism>
<feature type="region of interest" description="Disordered" evidence="1">
    <location>
        <begin position="208"/>
        <end position="227"/>
    </location>
</feature>
<evidence type="ECO:0000259" key="3">
    <source>
        <dbReference type="Pfam" id="PF26366"/>
    </source>
</evidence>
<dbReference type="EMBL" id="CP108195">
    <property type="protein sequence ID" value="WTS15491.1"/>
    <property type="molecule type" value="Genomic_DNA"/>
</dbReference>
<protein>
    <recommendedName>
        <fullName evidence="3">DUF8094 domain-containing protein</fullName>
    </recommendedName>
</protein>
<sequence>MSKLLRRPRGLRKPVTAVALATAVAVTASGCVTVHGEREVLPAATKAEAARALKDFTTAYNKADKAYDGSLDEDHVTGALGAIDAAKLKAGHTNHPDGNTNHSDLELSDAEFTIPKKAGWPRWFVANTKANRGGDFRWMLVFTRDDVNRPWQVAYLTLMSPGDVPEFKKDKDGWAQPVTADAAGLAVAPQDMSRKYATYLKDGGDGFAPGRHTSQWRTTREKNASRPGLARQYVDEPMTSGDYAPLGLRTADGGAMVFFATHHYEKQTASKGLSITVDNENVTALMTGDVKQSLTLERVSNQVAVDPAKGGDVEILTRLEGLTGAKGS</sequence>
<dbReference type="InterPro" id="IPR058407">
    <property type="entry name" value="DUF8094"/>
</dbReference>
<dbReference type="Pfam" id="PF26366">
    <property type="entry name" value="DUF8094"/>
    <property type="match status" value="1"/>
</dbReference>
<accession>A0AAU1UC50</accession>
<evidence type="ECO:0000256" key="2">
    <source>
        <dbReference type="SAM" id="SignalP"/>
    </source>
</evidence>